<dbReference type="PANTHER" id="PTHR43918">
    <property type="entry name" value="ACETYLCHOLINESTERASE"/>
    <property type="match status" value="1"/>
</dbReference>
<name>A0ABN3WJG6_STRTU</name>
<feature type="region of interest" description="Disordered" evidence="2">
    <location>
        <begin position="1"/>
        <end position="73"/>
    </location>
</feature>
<dbReference type="Pfam" id="PF00135">
    <property type="entry name" value="COesterase"/>
    <property type="match status" value="1"/>
</dbReference>
<feature type="compositionally biased region" description="Pro residues" evidence="2">
    <location>
        <begin position="43"/>
        <end position="64"/>
    </location>
</feature>
<evidence type="ECO:0000259" key="3">
    <source>
        <dbReference type="Pfam" id="PF00135"/>
    </source>
</evidence>
<evidence type="ECO:0000313" key="5">
    <source>
        <dbReference type="Proteomes" id="UP001501102"/>
    </source>
</evidence>
<dbReference type="InterPro" id="IPR029058">
    <property type="entry name" value="AB_hydrolase_fold"/>
</dbReference>
<evidence type="ECO:0000256" key="2">
    <source>
        <dbReference type="SAM" id="MobiDB-lite"/>
    </source>
</evidence>
<dbReference type="Proteomes" id="UP001501102">
    <property type="component" value="Unassembled WGS sequence"/>
</dbReference>
<dbReference type="Gene3D" id="3.40.50.1820">
    <property type="entry name" value="alpha/beta hydrolase"/>
    <property type="match status" value="1"/>
</dbReference>
<accession>A0ABN3WJG6</accession>
<dbReference type="SUPFAM" id="SSF53474">
    <property type="entry name" value="alpha/beta-Hydrolases"/>
    <property type="match status" value="1"/>
</dbReference>
<proteinExistence type="predicted"/>
<dbReference type="InterPro" id="IPR050654">
    <property type="entry name" value="AChE-related_enzymes"/>
</dbReference>
<protein>
    <recommendedName>
        <fullName evidence="3">Carboxylesterase type B domain-containing protein</fullName>
    </recommendedName>
</protein>
<gene>
    <name evidence="4" type="ORF">GCM10020221_10570</name>
</gene>
<feature type="domain" description="Carboxylesterase type B" evidence="3">
    <location>
        <begin position="86"/>
        <end position="224"/>
    </location>
</feature>
<dbReference type="PANTHER" id="PTHR43918:SF4">
    <property type="entry name" value="CARBOXYLIC ESTER HYDROLASE"/>
    <property type="match status" value="1"/>
</dbReference>
<keyword evidence="5" id="KW-1185">Reference proteome</keyword>
<keyword evidence="1" id="KW-0378">Hydrolase</keyword>
<dbReference type="EMBL" id="BAAAXZ010000038">
    <property type="protein sequence ID" value="GAA2916535.1"/>
    <property type="molecule type" value="Genomic_DNA"/>
</dbReference>
<sequence length="247" mass="26378">MPPPGGRSRARPSCPNPRERSSPRAATRKCPCWPATRSTRGPSAPPPWRPRAPPSTPSPTPSSSPPCSGRDASRVAAHYPGSAYGDDYRLAFAAAYGDYLVACPTREAARWFATATPGRSFAYEFADRNAPNLYARTPDFPLGAYHGSDTPYLFDYRVTGDLRLNPAQLRLSDAMMGFWSRFAAAGDPGGGWAPTAPAPYRPLSLAPDAVGPRDDFDAGHQCGFWAGIPRPASQAAAVTGAVLAEQR</sequence>
<organism evidence="4 5">
    <name type="scientific">Streptomyces thioluteus</name>
    <dbReference type="NCBI Taxonomy" id="66431"/>
    <lineage>
        <taxon>Bacteria</taxon>
        <taxon>Bacillati</taxon>
        <taxon>Actinomycetota</taxon>
        <taxon>Actinomycetes</taxon>
        <taxon>Kitasatosporales</taxon>
        <taxon>Streptomycetaceae</taxon>
        <taxon>Streptomyces</taxon>
    </lineage>
</organism>
<comment type="caution">
    <text evidence="4">The sequence shown here is derived from an EMBL/GenBank/DDBJ whole genome shotgun (WGS) entry which is preliminary data.</text>
</comment>
<reference evidence="4 5" key="1">
    <citation type="journal article" date="2019" name="Int. J. Syst. Evol. Microbiol.">
        <title>The Global Catalogue of Microorganisms (GCM) 10K type strain sequencing project: providing services to taxonomists for standard genome sequencing and annotation.</title>
        <authorList>
            <consortium name="The Broad Institute Genomics Platform"/>
            <consortium name="The Broad Institute Genome Sequencing Center for Infectious Disease"/>
            <person name="Wu L."/>
            <person name="Ma J."/>
        </authorList>
    </citation>
    <scope>NUCLEOTIDE SEQUENCE [LARGE SCALE GENOMIC DNA]</scope>
    <source>
        <strain evidence="4 5">JCM 4087</strain>
    </source>
</reference>
<evidence type="ECO:0000313" key="4">
    <source>
        <dbReference type="EMBL" id="GAA2916535.1"/>
    </source>
</evidence>
<dbReference type="InterPro" id="IPR002018">
    <property type="entry name" value="CarbesteraseB"/>
</dbReference>
<evidence type="ECO:0000256" key="1">
    <source>
        <dbReference type="ARBA" id="ARBA00022801"/>
    </source>
</evidence>